<dbReference type="Pfam" id="PF13557">
    <property type="entry name" value="Phenol_MetA_deg"/>
    <property type="match status" value="1"/>
</dbReference>
<keyword evidence="1" id="KW-1133">Transmembrane helix</keyword>
<dbReference type="OrthoDB" id="9798341at2"/>
<keyword evidence="1" id="KW-0472">Membrane</keyword>
<feature type="transmembrane region" description="Helical" evidence="1">
    <location>
        <begin position="12"/>
        <end position="31"/>
    </location>
</feature>
<dbReference type="KEGG" id="gtl:EP073_04400"/>
<dbReference type="RefSeq" id="WP_128465962.1">
    <property type="nucleotide sequence ID" value="NZ_CP035108.1"/>
</dbReference>
<dbReference type="AlphaFoldDB" id="A0A410JX96"/>
<accession>A0A410JX96</accession>
<keyword evidence="1" id="KW-0812">Transmembrane</keyword>
<dbReference type="InterPro" id="IPR025737">
    <property type="entry name" value="FApF"/>
</dbReference>
<proteinExistence type="predicted"/>
<keyword evidence="3" id="KW-1185">Reference proteome</keyword>
<name>A0A410JX96_9BACT</name>
<evidence type="ECO:0000313" key="2">
    <source>
        <dbReference type="EMBL" id="QAR32675.1"/>
    </source>
</evidence>
<reference evidence="2 3" key="1">
    <citation type="submission" date="2019-01" db="EMBL/GenBank/DDBJ databases">
        <title>Geovibrio thiophilus DSM 11263, complete genome.</title>
        <authorList>
            <person name="Spring S."/>
            <person name="Bunk B."/>
            <person name="Sproer C."/>
        </authorList>
    </citation>
    <scope>NUCLEOTIDE SEQUENCE [LARGE SCALE GENOMIC DNA]</scope>
    <source>
        <strain evidence="2 3">DSM 11263</strain>
    </source>
</reference>
<evidence type="ECO:0008006" key="4">
    <source>
        <dbReference type="Google" id="ProtNLM"/>
    </source>
</evidence>
<sequence length="302" mass="33986">MKKQLDFKGLSVCQFVIVMMFMFCLTGAAVAQDYPLGSEGLKAATLPGPGFYYVMYNQYYTADDLKDADGDNIDNGFKARIFGMAHRFVFVTNKKILGADYGMNLIVPTVNLNVEISDFGVDESETGVGDITIEPFVLAWHKPRYDALLAAAVYLPTGDYDEKRGANIGSDHYTFQVSGGYTLYLDSERLWHLGFISRYEKHLENRATDVTFGDDIDIDYGFGRQIGLWDLGISGYAHWQITEDKGNDKTTEEKDRVFALGPEVQYTIPAVKGQVVLKYYKEFGARDTKEGDAFWLKLIKAF</sequence>
<evidence type="ECO:0000256" key="1">
    <source>
        <dbReference type="SAM" id="Phobius"/>
    </source>
</evidence>
<dbReference type="EMBL" id="CP035108">
    <property type="protein sequence ID" value="QAR32675.1"/>
    <property type="molecule type" value="Genomic_DNA"/>
</dbReference>
<gene>
    <name evidence="2" type="ORF">EP073_04400</name>
</gene>
<evidence type="ECO:0000313" key="3">
    <source>
        <dbReference type="Proteomes" id="UP000287502"/>
    </source>
</evidence>
<protein>
    <recommendedName>
        <fullName evidence="4">Transporter</fullName>
    </recommendedName>
</protein>
<dbReference type="Proteomes" id="UP000287502">
    <property type="component" value="Chromosome"/>
</dbReference>
<organism evidence="2 3">
    <name type="scientific">Geovibrio thiophilus</name>
    <dbReference type="NCBI Taxonomy" id="139438"/>
    <lineage>
        <taxon>Bacteria</taxon>
        <taxon>Pseudomonadati</taxon>
        <taxon>Deferribacterota</taxon>
        <taxon>Deferribacteres</taxon>
        <taxon>Deferribacterales</taxon>
        <taxon>Geovibrionaceae</taxon>
        <taxon>Geovibrio</taxon>
    </lineage>
</organism>